<dbReference type="InterPro" id="IPR043519">
    <property type="entry name" value="NT_sf"/>
</dbReference>
<dbReference type="Gene3D" id="3.30.460.10">
    <property type="entry name" value="Beta Polymerase, domain 2"/>
    <property type="match status" value="1"/>
</dbReference>
<dbReference type="RefSeq" id="WP_203386469.1">
    <property type="nucleotide sequence ID" value="NZ_CP064781.1"/>
</dbReference>
<dbReference type="InterPro" id="IPR002934">
    <property type="entry name" value="Polymerase_NTP_transf_dom"/>
</dbReference>
<feature type="domain" description="Polymerase nucleotidyl transferase" evidence="1">
    <location>
        <begin position="19"/>
        <end position="74"/>
    </location>
</feature>
<dbReference type="Pfam" id="PF01909">
    <property type="entry name" value="NTP_transf_2"/>
    <property type="match status" value="1"/>
</dbReference>
<name>A0A974PWT0_9RHOO</name>
<dbReference type="SUPFAM" id="SSF81301">
    <property type="entry name" value="Nucleotidyltransferase"/>
    <property type="match status" value="1"/>
</dbReference>
<dbReference type="AlphaFoldDB" id="A0A974PWT0"/>
<organism evidence="2 3">
    <name type="scientific">Azospira restricta</name>
    <dbReference type="NCBI Taxonomy" id="404405"/>
    <lineage>
        <taxon>Bacteria</taxon>
        <taxon>Pseudomonadati</taxon>
        <taxon>Pseudomonadota</taxon>
        <taxon>Betaproteobacteria</taxon>
        <taxon>Rhodocyclales</taxon>
        <taxon>Rhodocyclaceae</taxon>
        <taxon>Azospira</taxon>
    </lineage>
</organism>
<evidence type="ECO:0000259" key="1">
    <source>
        <dbReference type="Pfam" id="PF01909"/>
    </source>
</evidence>
<accession>A0A974PWT0</accession>
<gene>
    <name evidence="2" type="ORF">IWH25_14430</name>
</gene>
<dbReference type="Proteomes" id="UP000663444">
    <property type="component" value="Chromosome"/>
</dbReference>
<dbReference type="GO" id="GO:0016779">
    <property type="term" value="F:nucleotidyltransferase activity"/>
    <property type="evidence" value="ECO:0007669"/>
    <property type="project" value="InterPro"/>
</dbReference>
<evidence type="ECO:0000313" key="2">
    <source>
        <dbReference type="EMBL" id="QRJ62942.1"/>
    </source>
</evidence>
<proteinExistence type="predicted"/>
<dbReference type="KEGG" id="ares:IWH25_14430"/>
<evidence type="ECO:0000313" key="3">
    <source>
        <dbReference type="Proteomes" id="UP000663444"/>
    </source>
</evidence>
<sequence>MLSPQAIAATAERIAAAASQPARVIVFGSYARGDADDDSDLDLMVVEPQVVDFTDEYLRLREAVGSIGVGVDLLLLSEQEYQKRREWWATPVYWAAREGKVLHEPA</sequence>
<keyword evidence="3" id="KW-1185">Reference proteome</keyword>
<reference evidence="2" key="1">
    <citation type="submission" date="2020-11" db="EMBL/GenBank/DDBJ databases">
        <title>Azospira restricta DSM 18626 genome sequence.</title>
        <authorList>
            <person name="Moe W.M."/>
        </authorList>
    </citation>
    <scope>NUCLEOTIDE SEQUENCE</scope>
    <source>
        <strain evidence="2">DSM 18626</strain>
    </source>
</reference>
<dbReference type="EMBL" id="CP064781">
    <property type="protein sequence ID" value="QRJ62942.1"/>
    <property type="molecule type" value="Genomic_DNA"/>
</dbReference>
<protein>
    <submittedName>
        <fullName evidence="2">Nucleotidyltransferase domain-containing protein</fullName>
    </submittedName>
</protein>